<dbReference type="Pfam" id="PF25496">
    <property type="entry name" value="URGCP"/>
    <property type="match status" value="1"/>
</dbReference>
<reference evidence="2" key="2">
    <citation type="submission" date="2025-08" db="UniProtKB">
        <authorList>
            <consortium name="Ensembl"/>
        </authorList>
    </citation>
    <scope>IDENTIFICATION</scope>
</reference>
<accession>A0A3B4EDN3</accession>
<dbReference type="CTD" id="100001880"/>
<dbReference type="InterPro" id="IPR030383">
    <property type="entry name" value="G_VLIG_dom"/>
</dbReference>
<dbReference type="OMA" id="ISMVIKP"/>
<dbReference type="Ensembl" id="ENSPNAT00000025007.2">
    <property type="protein sequence ID" value="ENSPNAP00000033833.2"/>
    <property type="gene ID" value="ENSPNAG00000022657.2"/>
</dbReference>
<dbReference type="InterPro" id="IPR057365">
    <property type="entry name" value="URGCP"/>
</dbReference>
<feature type="domain" description="VLIG-type G" evidence="1">
    <location>
        <begin position="591"/>
        <end position="723"/>
    </location>
</feature>
<dbReference type="PANTHER" id="PTHR14819">
    <property type="entry name" value="GTP-BINDING"/>
    <property type="match status" value="1"/>
</dbReference>
<evidence type="ECO:0000259" key="1">
    <source>
        <dbReference type="PROSITE" id="PS51717"/>
    </source>
</evidence>
<dbReference type="STRING" id="42514.ENSPNAP00000033833"/>
<organism evidence="2 3">
    <name type="scientific">Pygocentrus nattereri</name>
    <name type="common">Red-bellied piranha</name>
    <dbReference type="NCBI Taxonomy" id="42514"/>
    <lineage>
        <taxon>Eukaryota</taxon>
        <taxon>Metazoa</taxon>
        <taxon>Chordata</taxon>
        <taxon>Craniata</taxon>
        <taxon>Vertebrata</taxon>
        <taxon>Euteleostomi</taxon>
        <taxon>Actinopterygii</taxon>
        <taxon>Neopterygii</taxon>
        <taxon>Teleostei</taxon>
        <taxon>Ostariophysi</taxon>
        <taxon>Characiformes</taxon>
        <taxon>Characoidei</taxon>
        <taxon>Pygocentrus</taxon>
    </lineage>
</organism>
<dbReference type="InterPro" id="IPR058641">
    <property type="entry name" value="GVIN1_dom"/>
</dbReference>
<sequence>MSLHRQRPPEKGTKTTEIVSETDRDKQIFLQLLDLHRQKVTPIDLTSMLYISSSCLEDKFPQNPTELSNAFLRRLWLYHPQARSSSCEVVAGAYAVARPPEMNENSQCAINPLDLVAAVYMTTNSFLQQEITYRMVQCNFAVPLYLPPVYPEKKGTFILCPFRSVLGRWKLHSLDGSRSSIMKNMASSRMPLLSAVRLGHCSISKSGVLNSVLGGPHESNKCFINRDTDGGQLPRVLSDGLVEVSWNLSPVDHCNTNFPQPVLMANLRGDAADYDKQVSLLCYASAVLIVFCGNFGMKEKKLLSSWRDNASHMILIDCSIETEEDSQENGNVKMKHLLMKDLELPQESIINGPNDNEETLAEKLRAALNILIPHLHTTNLVATAGMASDLNIKVDEDQICQIAFSEVEGVLNGIETGVSKFIEEQLPLQGTLWKRLCQAEKEECRLKSQEPSREMGGLIEELMSYNLTAAMKKFIEALSTYDMTKRAFFLSWMRVKLQVMQLDKLSDTEGECQQEPCIGLEHFLREMGLVYERYFRGPNYDLYEMFRLPYLAAELLLYGVPLELFDGDTSVFPLNWVYSVLYEVYRQLPQYTRIRVLTTLGFNNSKNAEILSALFGVNFPKWGQRHIKGAFMLLLSLPDNIRINLDCEFLMLISTEVLNSPHSRQEDGSLMHDNEVATFVSGLSDITLVNLPKGGQAGTVNNLQLAVNVILRTKDSERRPSFQVISEGPAKDAKIMSCIIDIVAQEKSLDNAETAFQTEGCINHNLAGLWTNYYSETAQISSDAALGLKQSLLSVFHEKATTCQPTCMGAFMEHMCNVWESVKNQQFAVEFGDTYVANALIGLCTKLIEGEEQLVDIMDYWVQGLHTKISELKENGDYRDTSEDILRILREDAEMQINSESEKIKSSLWDHLRQEDIDLSLIETYKTNVLKRMHFIQQQVTLGMNPKIESAIVRYELSAKMQALLEALEAALEVKLCSLLEGTKCNYIPIDDKQLTEEFTKVWNDMLSNVEIMPLETHDIHTCVVEQLKENLNSRGLKKQRIKLKNGKHLRGFTVKNGHFALRSKMKRTLKHNKEVAQRFTNNLIDDCDRRVSEKLRHKEGYSDSYMREILAIVDKGLEVLKLESFTMKPKFEVDLKGYISSKAIESFQQMRDLLKRESEMKEEFLNEMRERQMLDFLCNFHKRDQCQKAVHTFITLCLRPTALDFIHSTLERQILDHMLACDHKQVYTSPKNFHYHLLKDLLLEDSFEKFLEYLQSSERFCHKRIEDIILERLSGSVMIEDRREQRMQEICQRMERAIVLASEESGGDQSTARLLLERVCLILENLRNVTVPTDVLEEPLFEIIPQHEYFFNHLKESVAALSTSLAQDFNENEDVIEVSQDLSSKLQNLLFGHIKGCDKQCPFCKAPCDLGGTEHTVHEALMHRPKGLVCYTVADSITLSHVTCSADMAGENQFQNRHTGGQTLPYKNYQFIYPDWNIPPERPEKDDTETYWKYVLKRYNTRFAQVYQCEPALLPEDWKKITQEDALRNLKEAFYITE</sequence>
<dbReference type="GO" id="GO:0005525">
    <property type="term" value="F:GTP binding"/>
    <property type="evidence" value="ECO:0007669"/>
    <property type="project" value="InterPro"/>
</dbReference>
<protein>
    <recommendedName>
        <fullName evidence="1">VLIG-type G domain-containing protein</fullName>
    </recommendedName>
</protein>
<dbReference type="Proteomes" id="UP001501920">
    <property type="component" value="Chromosome 17"/>
</dbReference>
<keyword evidence="3" id="KW-1185">Reference proteome</keyword>
<reference evidence="2 3" key="1">
    <citation type="submission" date="2020-10" db="EMBL/GenBank/DDBJ databases">
        <title>Pygocentrus nattereri (red-bellied piranha) genome, fPygNat1, primary haplotype.</title>
        <authorList>
            <person name="Myers G."/>
            <person name="Meyer A."/>
            <person name="Karagic N."/>
            <person name="Pippel M."/>
            <person name="Winkler S."/>
            <person name="Tracey A."/>
            <person name="Wood J."/>
            <person name="Formenti G."/>
            <person name="Howe K."/>
            <person name="Fedrigo O."/>
            <person name="Jarvis E.D."/>
        </authorList>
    </citation>
    <scope>NUCLEOTIDE SEQUENCE [LARGE SCALE GENOMIC DNA]</scope>
</reference>
<dbReference type="GeneID" id="108433985"/>
<dbReference type="Pfam" id="PF25683">
    <property type="entry name" value="URGCP_GTPase"/>
    <property type="match status" value="1"/>
</dbReference>
<dbReference type="PANTHER" id="PTHR14819:SF9">
    <property type="entry name" value="UP-REGULATOR OF CELL PROLIFERATION-LIKE"/>
    <property type="match status" value="1"/>
</dbReference>
<dbReference type="Pfam" id="PF25974">
    <property type="entry name" value="URGCP_9th"/>
    <property type="match status" value="1"/>
</dbReference>
<reference evidence="2" key="3">
    <citation type="submission" date="2025-09" db="UniProtKB">
        <authorList>
            <consortium name="Ensembl"/>
        </authorList>
    </citation>
    <scope>IDENTIFICATION</scope>
</reference>
<evidence type="ECO:0000313" key="2">
    <source>
        <dbReference type="Ensembl" id="ENSPNAP00000033833.2"/>
    </source>
</evidence>
<dbReference type="RefSeq" id="XP_017564386.2">
    <property type="nucleotide sequence ID" value="XM_017708897.2"/>
</dbReference>
<proteinExistence type="predicted"/>
<dbReference type="GeneTree" id="ENSGT00940000154390"/>
<dbReference type="PROSITE" id="PS51717">
    <property type="entry name" value="G_VLIG"/>
    <property type="match status" value="1"/>
</dbReference>
<dbReference type="InterPro" id="IPR052986">
    <property type="entry name" value="VLIG_GTPase"/>
</dbReference>
<evidence type="ECO:0000313" key="3">
    <source>
        <dbReference type="Proteomes" id="UP001501920"/>
    </source>
</evidence>
<name>A0A3B4EDN3_PYGNA</name>